<dbReference type="STRING" id="35722.A0A0B7ND69"/>
<evidence type="ECO:0000256" key="2">
    <source>
        <dbReference type="ARBA" id="ARBA00022723"/>
    </source>
</evidence>
<dbReference type="OrthoDB" id="427030at2759"/>
<comment type="subcellular location">
    <subcellularLocation>
        <location evidence="1">Nucleus</location>
    </subcellularLocation>
</comment>
<dbReference type="Gene3D" id="3.30.160.60">
    <property type="entry name" value="Classic Zinc Finger"/>
    <property type="match status" value="3"/>
</dbReference>
<accession>A0A0B7ND69</accession>
<dbReference type="EMBL" id="LN729576">
    <property type="protein sequence ID" value="CEP13387.1"/>
    <property type="molecule type" value="Genomic_DNA"/>
</dbReference>
<name>A0A0B7ND69_9FUNG</name>
<organism evidence="10 11">
    <name type="scientific">Parasitella parasitica</name>
    <dbReference type="NCBI Taxonomy" id="35722"/>
    <lineage>
        <taxon>Eukaryota</taxon>
        <taxon>Fungi</taxon>
        <taxon>Fungi incertae sedis</taxon>
        <taxon>Mucoromycota</taxon>
        <taxon>Mucoromycotina</taxon>
        <taxon>Mucoromycetes</taxon>
        <taxon>Mucorales</taxon>
        <taxon>Mucorineae</taxon>
        <taxon>Mucoraceae</taxon>
        <taxon>Parasitella</taxon>
    </lineage>
</organism>
<dbReference type="SUPFAM" id="SSF57667">
    <property type="entry name" value="beta-beta-alpha zinc fingers"/>
    <property type="match status" value="2"/>
</dbReference>
<evidence type="ECO:0000256" key="5">
    <source>
        <dbReference type="ARBA" id="ARBA00023015"/>
    </source>
</evidence>
<keyword evidence="11" id="KW-1185">Reference proteome</keyword>
<evidence type="ECO:0000259" key="9">
    <source>
        <dbReference type="PROSITE" id="PS50157"/>
    </source>
</evidence>
<keyword evidence="3 8" id="KW-0863">Zinc-finger</keyword>
<evidence type="ECO:0000256" key="1">
    <source>
        <dbReference type="ARBA" id="ARBA00004123"/>
    </source>
</evidence>
<dbReference type="PROSITE" id="PS50157">
    <property type="entry name" value="ZINC_FINGER_C2H2_2"/>
    <property type="match status" value="4"/>
</dbReference>
<keyword evidence="7" id="KW-0539">Nucleus</keyword>
<dbReference type="InterPro" id="IPR013087">
    <property type="entry name" value="Znf_C2H2_type"/>
</dbReference>
<evidence type="ECO:0000256" key="6">
    <source>
        <dbReference type="ARBA" id="ARBA00023163"/>
    </source>
</evidence>
<dbReference type="InterPro" id="IPR036236">
    <property type="entry name" value="Znf_C2H2_sf"/>
</dbReference>
<dbReference type="PROSITE" id="PS00028">
    <property type="entry name" value="ZINC_FINGER_C2H2_1"/>
    <property type="match status" value="5"/>
</dbReference>
<feature type="domain" description="C2H2-type" evidence="9">
    <location>
        <begin position="326"/>
        <end position="354"/>
    </location>
</feature>
<protein>
    <recommendedName>
        <fullName evidence="9">C2H2-type domain-containing protein</fullName>
    </recommendedName>
</protein>
<evidence type="ECO:0000256" key="4">
    <source>
        <dbReference type="ARBA" id="ARBA00022833"/>
    </source>
</evidence>
<dbReference type="Pfam" id="PF00096">
    <property type="entry name" value="zf-C2H2"/>
    <property type="match status" value="3"/>
</dbReference>
<reference evidence="10 11" key="1">
    <citation type="submission" date="2014-09" db="EMBL/GenBank/DDBJ databases">
        <authorList>
            <person name="Ellenberger Sabrina"/>
        </authorList>
    </citation>
    <scope>NUCLEOTIDE SEQUENCE [LARGE SCALE GENOMIC DNA]</scope>
    <source>
        <strain evidence="10 11">CBS 412.66</strain>
    </source>
</reference>
<evidence type="ECO:0000256" key="8">
    <source>
        <dbReference type="PROSITE-ProRule" id="PRU00042"/>
    </source>
</evidence>
<feature type="domain" description="C2H2-type" evidence="9">
    <location>
        <begin position="351"/>
        <end position="379"/>
    </location>
</feature>
<dbReference type="AlphaFoldDB" id="A0A0B7ND69"/>
<dbReference type="Proteomes" id="UP000054107">
    <property type="component" value="Unassembled WGS sequence"/>
</dbReference>
<dbReference type="GO" id="GO:0005634">
    <property type="term" value="C:nucleus"/>
    <property type="evidence" value="ECO:0007669"/>
    <property type="project" value="UniProtKB-SubCell"/>
</dbReference>
<feature type="domain" description="C2H2-type" evidence="9">
    <location>
        <begin position="411"/>
        <end position="438"/>
    </location>
</feature>
<feature type="domain" description="C2H2-type" evidence="9">
    <location>
        <begin position="239"/>
        <end position="268"/>
    </location>
</feature>
<keyword evidence="4" id="KW-0862">Zinc</keyword>
<evidence type="ECO:0000313" key="10">
    <source>
        <dbReference type="EMBL" id="CEP13387.1"/>
    </source>
</evidence>
<keyword evidence="5" id="KW-0805">Transcription regulation</keyword>
<dbReference type="SMART" id="SM00355">
    <property type="entry name" value="ZnF_C2H2"/>
    <property type="match status" value="8"/>
</dbReference>
<dbReference type="InterPro" id="IPR051061">
    <property type="entry name" value="Zinc_finger_trans_reg"/>
</dbReference>
<evidence type="ECO:0000256" key="7">
    <source>
        <dbReference type="ARBA" id="ARBA00023242"/>
    </source>
</evidence>
<gene>
    <name evidence="10" type="primary">PARPA_07448.1 scaffold 27627</name>
</gene>
<dbReference type="PANTHER" id="PTHR46179">
    <property type="entry name" value="ZINC FINGER PROTEIN"/>
    <property type="match status" value="1"/>
</dbReference>
<dbReference type="GO" id="GO:0006357">
    <property type="term" value="P:regulation of transcription by RNA polymerase II"/>
    <property type="evidence" value="ECO:0007669"/>
    <property type="project" value="TreeGrafter"/>
</dbReference>
<keyword evidence="2" id="KW-0479">Metal-binding</keyword>
<sequence>MANKHISTFQAVIVHAENDDCSLDILLSPFVTLNQLSKYLLNAFDINEHNVDSYQFSQKDEFLQIETCFGSIADQQQELDGFLTPIAPGVYIEHSHPHEPLPSFSIYKNNSQQDADMSFRLLRDERHVRLGSCSACMIYEFQYIQLHCYIQLKIKTVRLPIQFSDTITTDPKIIQRKGHLFTKSGWMSKVAMSNKPLRIKTNVVITLEGKALKSSNEMDEERIKEACKNEIQRLKEEHFHCSFENCTSSFMTKHHLQRHEKGHIAPNVKCDFPGCTAEFAKRFQLRWHKASHEKSTHVCSYCSTTIDSLPALEKHISRVHENPILYDCSTCQKSFKKWSDLRNHVKNEHPHICPTCKKTFTRSSNLRMHIKEKHSNEPSIPCEWPGCKSLLKSKRSYKTHVALLHEQDIRFKCDVCSKGFPYKSLLERHEGSHTPKQRSPHPKQTIVEQLTGFNQYSKLTTNFECPFSNCQFRFTNTYLLRRHLEGSKHKDDVRLLDMPKAEPAINA</sequence>
<evidence type="ECO:0000313" key="11">
    <source>
        <dbReference type="Proteomes" id="UP000054107"/>
    </source>
</evidence>
<evidence type="ECO:0000256" key="3">
    <source>
        <dbReference type="ARBA" id="ARBA00022771"/>
    </source>
</evidence>
<dbReference type="PANTHER" id="PTHR46179:SF13">
    <property type="entry name" value="C2H2-TYPE DOMAIN-CONTAINING PROTEIN"/>
    <property type="match status" value="1"/>
</dbReference>
<keyword evidence="6" id="KW-0804">Transcription</keyword>
<proteinExistence type="predicted"/>
<dbReference type="GO" id="GO:0008270">
    <property type="term" value="F:zinc ion binding"/>
    <property type="evidence" value="ECO:0007669"/>
    <property type="project" value="UniProtKB-KW"/>
</dbReference>